<sequence>MNEVKLVEFWVLKSFADWQRGHYKIAILENRFAKKNLKKLLKSSTTGVLPDELIFSSTEILPDELIEEIMLWLPVKNLIRLKCVSKKWHSLINSLVNNPYLFKLHQERSKLKLKNEAEIYTEIGENICILLENRNYASAYKEICRYGRYLKAIPKGFIFDSGSRASIYACLLHRFSQIQW</sequence>
<dbReference type="AlphaFoldDB" id="A0AAQ3RZR8"/>
<dbReference type="PROSITE" id="PS50181">
    <property type="entry name" value="FBOX"/>
    <property type="match status" value="1"/>
</dbReference>
<accession>A0AAQ3RZR8</accession>
<evidence type="ECO:0000313" key="2">
    <source>
        <dbReference type="EMBL" id="WVZ11178.1"/>
    </source>
</evidence>
<reference evidence="2 3" key="1">
    <citation type="journal article" date="2023" name="Life. Sci Alliance">
        <title>Evolutionary insights into 3D genome organization and epigenetic landscape of Vigna mungo.</title>
        <authorList>
            <person name="Junaid A."/>
            <person name="Singh B."/>
            <person name="Bhatia S."/>
        </authorList>
    </citation>
    <scope>NUCLEOTIDE SEQUENCE [LARGE SCALE GENOMIC DNA]</scope>
    <source>
        <strain evidence="2">Urdbean</strain>
    </source>
</reference>
<organism evidence="2 3">
    <name type="scientific">Vigna mungo</name>
    <name type="common">Black gram</name>
    <name type="synonym">Phaseolus mungo</name>
    <dbReference type="NCBI Taxonomy" id="3915"/>
    <lineage>
        <taxon>Eukaryota</taxon>
        <taxon>Viridiplantae</taxon>
        <taxon>Streptophyta</taxon>
        <taxon>Embryophyta</taxon>
        <taxon>Tracheophyta</taxon>
        <taxon>Spermatophyta</taxon>
        <taxon>Magnoliopsida</taxon>
        <taxon>eudicotyledons</taxon>
        <taxon>Gunneridae</taxon>
        <taxon>Pentapetalae</taxon>
        <taxon>rosids</taxon>
        <taxon>fabids</taxon>
        <taxon>Fabales</taxon>
        <taxon>Fabaceae</taxon>
        <taxon>Papilionoideae</taxon>
        <taxon>50 kb inversion clade</taxon>
        <taxon>NPAAA clade</taxon>
        <taxon>indigoferoid/millettioid clade</taxon>
        <taxon>Phaseoleae</taxon>
        <taxon>Vigna</taxon>
    </lineage>
</organism>
<proteinExistence type="predicted"/>
<dbReference type="SMART" id="SM00256">
    <property type="entry name" value="FBOX"/>
    <property type="match status" value="1"/>
</dbReference>
<dbReference type="SUPFAM" id="SSF81383">
    <property type="entry name" value="F-box domain"/>
    <property type="match status" value="1"/>
</dbReference>
<keyword evidence="3" id="KW-1185">Reference proteome</keyword>
<dbReference type="InterPro" id="IPR036047">
    <property type="entry name" value="F-box-like_dom_sf"/>
</dbReference>
<feature type="domain" description="F-box" evidence="1">
    <location>
        <begin position="55"/>
        <end position="104"/>
    </location>
</feature>
<dbReference type="PANTHER" id="PTHR31672:SF13">
    <property type="entry name" value="F-BOX PROTEIN CPR30-LIKE"/>
    <property type="match status" value="1"/>
</dbReference>
<dbReference type="EMBL" id="CP144696">
    <property type="protein sequence ID" value="WVZ11178.1"/>
    <property type="molecule type" value="Genomic_DNA"/>
</dbReference>
<dbReference type="InterPro" id="IPR001810">
    <property type="entry name" value="F-box_dom"/>
</dbReference>
<dbReference type="CDD" id="cd22157">
    <property type="entry name" value="F-box_AtFBW1-like"/>
    <property type="match status" value="1"/>
</dbReference>
<protein>
    <recommendedName>
        <fullName evidence="1">F-box domain-containing protein</fullName>
    </recommendedName>
</protein>
<gene>
    <name evidence="2" type="ORF">V8G54_015708</name>
</gene>
<dbReference type="Gene3D" id="1.20.1280.50">
    <property type="match status" value="1"/>
</dbReference>
<dbReference type="Pfam" id="PF00646">
    <property type="entry name" value="F-box"/>
    <property type="match status" value="1"/>
</dbReference>
<dbReference type="InterPro" id="IPR050796">
    <property type="entry name" value="SCF_F-box_component"/>
</dbReference>
<evidence type="ECO:0000259" key="1">
    <source>
        <dbReference type="PROSITE" id="PS50181"/>
    </source>
</evidence>
<name>A0AAQ3RZR8_VIGMU</name>
<evidence type="ECO:0000313" key="3">
    <source>
        <dbReference type="Proteomes" id="UP001374535"/>
    </source>
</evidence>
<dbReference type="Proteomes" id="UP001374535">
    <property type="component" value="Chromosome 5"/>
</dbReference>
<dbReference type="PANTHER" id="PTHR31672">
    <property type="entry name" value="BNACNNG10540D PROTEIN"/>
    <property type="match status" value="1"/>
</dbReference>